<evidence type="ECO:0000256" key="2">
    <source>
        <dbReference type="SAM" id="MobiDB-lite"/>
    </source>
</evidence>
<dbReference type="Pfam" id="PF00595">
    <property type="entry name" value="PDZ"/>
    <property type="match status" value="2"/>
</dbReference>
<evidence type="ECO:0000313" key="4">
    <source>
        <dbReference type="Proteomes" id="UP000035680"/>
    </source>
</evidence>
<keyword evidence="1" id="KW-0175">Coiled coil</keyword>
<reference evidence="4" key="1">
    <citation type="submission" date="2014-07" db="EMBL/GenBank/DDBJ databases">
        <authorList>
            <person name="Martin A.A"/>
            <person name="De Silva N."/>
        </authorList>
    </citation>
    <scope>NUCLEOTIDE SEQUENCE</scope>
</reference>
<feature type="domain" description="PDZ" evidence="3">
    <location>
        <begin position="131"/>
        <end position="208"/>
    </location>
</feature>
<accession>A0A0K0G0Q8</accession>
<dbReference type="GO" id="GO:0005912">
    <property type="term" value="C:adherens junction"/>
    <property type="evidence" value="ECO:0007669"/>
    <property type="project" value="TreeGrafter"/>
</dbReference>
<feature type="coiled-coil region" evidence="1">
    <location>
        <begin position="358"/>
        <end position="389"/>
    </location>
</feature>
<dbReference type="AlphaFoldDB" id="A0A0K0G0Q8"/>
<dbReference type="WBParaSite" id="SVE_1829400.1">
    <property type="protein sequence ID" value="SVE_1829400.1"/>
    <property type="gene ID" value="SVE_1829400"/>
</dbReference>
<dbReference type="GO" id="GO:0005938">
    <property type="term" value="C:cell cortex"/>
    <property type="evidence" value="ECO:0007669"/>
    <property type="project" value="TreeGrafter"/>
</dbReference>
<dbReference type="SMART" id="SM00228">
    <property type="entry name" value="PDZ"/>
    <property type="match status" value="3"/>
</dbReference>
<feature type="region of interest" description="Disordered" evidence="2">
    <location>
        <begin position="660"/>
        <end position="686"/>
    </location>
</feature>
<dbReference type="GO" id="GO:0051660">
    <property type="term" value="P:establishment of centrosome localization"/>
    <property type="evidence" value="ECO:0007669"/>
    <property type="project" value="TreeGrafter"/>
</dbReference>
<dbReference type="PROSITE" id="PS50106">
    <property type="entry name" value="PDZ"/>
    <property type="match status" value="3"/>
</dbReference>
<feature type="compositionally biased region" description="Polar residues" evidence="2">
    <location>
        <begin position="660"/>
        <end position="678"/>
    </location>
</feature>
<dbReference type="GO" id="GO:0030010">
    <property type="term" value="P:establishment of cell polarity"/>
    <property type="evidence" value="ECO:0007669"/>
    <property type="project" value="TreeGrafter"/>
</dbReference>
<dbReference type="Gene3D" id="2.30.42.10">
    <property type="match status" value="3"/>
</dbReference>
<evidence type="ECO:0000256" key="1">
    <source>
        <dbReference type="SAM" id="Coils"/>
    </source>
</evidence>
<dbReference type="Proteomes" id="UP000035680">
    <property type="component" value="Unassembled WGS sequence"/>
</dbReference>
<dbReference type="GO" id="GO:0008104">
    <property type="term" value="P:intracellular protein localization"/>
    <property type="evidence" value="ECO:0007669"/>
    <property type="project" value="TreeGrafter"/>
</dbReference>
<feature type="region of interest" description="Disordered" evidence="2">
    <location>
        <begin position="578"/>
        <end position="597"/>
    </location>
</feature>
<proteinExistence type="predicted"/>
<feature type="compositionally biased region" description="Basic and acidic residues" evidence="2">
    <location>
        <begin position="578"/>
        <end position="588"/>
    </location>
</feature>
<feature type="domain" description="PDZ" evidence="3">
    <location>
        <begin position="272"/>
        <end position="341"/>
    </location>
</feature>
<dbReference type="GO" id="GO:0000226">
    <property type="term" value="P:microtubule cytoskeleton organization"/>
    <property type="evidence" value="ECO:0007669"/>
    <property type="project" value="TreeGrafter"/>
</dbReference>
<reference evidence="5" key="2">
    <citation type="submission" date="2015-08" db="UniProtKB">
        <authorList>
            <consortium name="WormBaseParasite"/>
        </authorList>
    </citation>
    <scope>IDENTIFICATION</scope>
</reference>
<dbReference type="STRING" id="75913.A0A0K0G0Q8"/>
<dbReference type="GO" id="GO:0016324">
    <property type="term" value="C:apical plasma membrane"/>
    <property type="evidence" value="ECO:0007669"/>
    <property type="project" value="TreeGrafter"/>
</dbReference>
<dbReference type="InterPro" id="IPR052213">
    <property type="entry name" value="PAR3"/>
</dbReference>
<protein>
    <submittedName>
        <fullName evidence="5">Bazooka (inferred by orthology to a D. melanogaster protein)</fullName>
    </submittedName>
</protein>
<evidence type="ECO:0000259" key="3">
    <source>
        <dbReference type="PROSITE" id="PS50106"/>
    </source>
</evidence>
<dbReference type="InterPro" id="IPR001478">
    <property type="entry name" value="PDZ"/>
</dbReference>
<sequence>MNTYNEASQTPTTSKNSTNQDNDSISKSVGRVTEMVDDYNKIKFIKNSFSSQPLHNTLPSTNPFKITGARKSKINDNFFIMKERLEEKMNEKTGFNESVSKKNVSFQVTRIPYDMLEECYRHEHKPTEWSVITLNSETKNIPVGIEDSFTPITGPNSRKLDSIEIDDIVPDSRIYLDGRFREGDHIKEINGRPIYQMSSQRVKSYLEEMKSMENPSLTLDVGYEKILQRTEEIKNKSLKSSSQKGQLTELVTPIQSKLQQVNSTLIKSNEKNIILKKNNNGFGFNVTSRYNAQNECLLYVSAVKLDSVAYGILEIGDRILKLNGNSLVDSSQSQFVSQLKNIPIGEEIVLCIARSDDIDKKDSSMDKVDDEKKQQKKEIKENIQKKENSQISFSEKVEVKDIFLPFNSTPSSGLGISLKARCIHRANGERQDVGIFVKKTLVGGSAYNSGLLKENDRLLGIEGIDLTQYSTNKEAFETIAECLGSLDKNKTHVQLKISRIIPINRLSDDDSLENVKIDVVRDDQSNDYLYEPSNPVNHALIKTEKNGVTSVTVNDQDSDVLTNAIQNEDDLYFDRQSKTRQSISEKRKNVSNNDPSNLEVFQKIKHLRQTSAPTTTTQSFSKYSPSLNLKKFQNIDNSKNLSFDEKSIDIGETPTKSIIQISNKNSPSTPISANQYRPQRSRSSDMTQKKNFFEKNKTALISTTLKTSTPKQNIRGNIVNVEYNEAPTIEKYEKHMYQGPAVQSIVPQSQSFHAHIDKKKDIRRIQPPPSYSQTLDKKNISNRYTMMDPSVSYHVVPQQKQNIIPHYQNNVFHSPIPPPRFGGREDIKHEIQVNNDYYDAFNNYFVASETLPNSSNGINRVIIPRGAEKNYPYVEGVVSPQASRKKFFNDARSHSVFYYDTVTPTEVRKSGVTVKRF</sequence>
<dbReference type="GO" id="GO:0043296">
    <property type="term" value="C:apical junction complex"/>
    <property type="evidence" value="ECO:0007669"/>
    <property type="project" value="TreeGrafter"/>
</dbReference>
<dbReference type="PANTHER" id="PTHR16484">
    <property type="entry name" value="PARTITIONING DEFECTIVE 3 RELATED"/>
    <property type="match status" value="1"/>
</dbReference>
<dbReference type="GO" id="GO:0007155">
    <property type="term" value="P:cell adhesion"/>
    <property type="evidence" value="ECO:0007669"/>
    <property type="project" value="TreeGrafter"/>
</dbReference>
<feature type="domain" description="PDZ" evidence="3">
    <location>
        <begin position="401"/>
        <end position="479"/>
    </location>
</feature>
<name>A0A0K0G0Q8_STRVS</name>
<evidence type="ECO:0000313" key="5">
    <source>
        <dbReference type="WBParaSite" id="SVE_1829400.1"/>
    </source>
</evidence>
<dbReference type="SUPFAM" id="SSF50156">
    <property type="entry name" value="PDZ domain-like"/>
    <property type="match status" value="3"/>
</dbReference>
<dbReference type="GO" id="GO:0035091">
    <property type="term" value="F:phosphatidylinositol binding"/>
    <property type="evidence" value="ECO:0007669"/>
    <property type="project" value="TreeGrafter"/>
</dbReference>
<feature type="region of interest" description="Disordered" evidence="2">
    <location>
        <begin position="1"/>
        <end position="26"/>
    </location>
</feature>
<organism evidence="4 5">
    <name type="scientific">Strongyloides venezuelensis</name>
    <name type="common">Threadworm</name>
    <dbReference type="NCBI Taxonomy" id="75913"/>
    <lineage>
        <taxon>Eukaryota</taxon>
        <taxon>Metazoa</taxon>
        <taxon>Ecdysozoa</taxon>
        <taxon>Nematoda</taxon>
        <taxon>Chromadorea</taxon>
        <taxon>Rhabditida</taxon>
        <taxon>Tylenchina</taxon>
        <taxon>Panagrolaimomorpha</taxon>
        <taxon>Strongyloidoidea</taxon>
        <taxon>Strongyloididae</taxon>
        <taxon>Strongyloides</taxon>
    </lineage>
</organism>
<dbReference type="PANTHER" id="PTHR16484:SF17">
    <property type="entry name" value="BAZOOKA, ISOFORM B"/>
    <property type="match status" value="1"/>
</dbReference>
<dbReference type="InterPro" id="IPR036034">
    <property type="entry name" value="PDZ_sf"/>
</dbReference>
<dbReference type="GO" id="GO:0045197">
    <property type="term" value="P:establishment or maintenance of epithelial cell apical/basal polarity"/>
    <property type="evidence" value="ECO:0007669"/>
    <property type="project" value="TreeGrafter"/>
</dbReference>
<keyword evidence="4" id="KW-1185">Reference proteome</keyword>